<dbReference type="PANTHER" id="PTHR42736">
    <property type="entry name" value="PROTEIN-GLUTAMINE GAMMA-GLUTAMYLTRANSFERASE"/>
    <property type="match status" value="1"/>
</dbReference>
<dbReference type="Pfam" id="PF11992">
    <property type="entry name" value="TgpA_N"/>
    <property type="match status" value="1"/>
</dbReference>
<dbReference type="Gene3D" id="3.10.620.30">
    <property type="match status" value="1"/>
</dbReference>
<name>D1C0B4_XYLCX</name>
<keyword evidence="2" id="KW-1133">Transmembrane helix</keyword>
<evidence type="ECO:0000256" key="2">
    <source>
        <dbReference type="SAM" id="Phobius"/>
    </source>
</evidence>
<evidence type="ECO:0000313" key="5">
    <source>
        <dbReference type="Proteomes" id="UP000002255"/>
    </source>
</evidence>
<dbReference type="HOGENOM" id="CLU_008359_0_0_11"/>
<dbReference type="STRING" id="446471.Xcel_1272"/>
<reference evidence="5" key="1">
    <citation type="submission" date="2009-11" db="EMBL/GenBank/DDBJ databases">
        <title>The complete chromosome of Xylanimonas cellulosilytica DSM 15894.</title>
        <authorList>
            <consortium name="US DOE Joint Genome Institute (JGI-PGF)"/>
            <person name="Lucas S."/>
            <person name="Copeland A."/>
            <person name="Lapidus A."/>
            <person name="Glavina del Rio T."/>
            <person name="Dalin E."/>
            <person name="Tice H."/>
            <person name="Bruce D."/>
            <person name="Goodwin L."/>
            <person name="Pitluck S."/>
            <person name="Kyrpides N."/>
            <person name="Mavromatis K."/>
            <person name="Ivanova N."/>
            <person name="Mikhailova N."/>
            <person name="Foster B."/>
            <person name="Clum A."/>
            <person name="Brettin T."/>
            <person name="Detter J.C."/>
            <person name="Han C."/>
            <person name="Larimer F."/>
            <person name="Land M."/>
            <person name="Hauser L."/>
            <person name="Markowitz V."/>
            <person name="Cheng J.F."/>
            <person name="Hugenholtz P."/>
            <person name="Woyke T."/>
            <person name="Wu D."/>
            <person name="Gehrich-Schroeter G."/>
            <person name="Schneider S."/>
            <person name="Pukall S.R."/>
            <person name="Klenk H.P."/>
            <person name="Eisen J.A."/>
        </authorList>
    </citation>
    <scope>NUCLEOTIDE SEQUENCE [LARGE SCALE GENOMIC DNA]</scope>
    <source>
        <strain evidence="5">DSM 15894 / CECT 5975 / LMG 20990 / XIL07</strain>
    </source>
</reference>
<feature type="region of interest" description="Disordered" evidence="1">
    <location>
        <begin position="752"/>
        <end position="771"/>
    </location>
</feature>
<dbReference type="AlphaFoldDB" id="D1C0B4"/>
<dbReference type="RefSeq" id="WP_012878045.1">
    <property type="nucleotide sequence ID" value="NC_013530.1"/>
</dbReference>
<reference evidence="4 5" key="2">
    <citation type="journal article" date="2010" name="Stand. Genomic Sci.">
        <title>Complete genome sequence of Xylanimonas cellulosilytica type strain (XIL07).</title>
        <authorList>
            <person name="Foster B."/>
            <person name="Pukall R."/>
            <person name="Abt B."/>
            <person name="Nolan M."/>
            <person name="Glavina Del Rio T."/>
            <person name="Chen F."/>
            <person name="Lucas S."/>
            <person name="Tice H."/>
            <person name="Pitluck S."/>
            <person name="Cheng J.-F."/>
            <person name="Chertkov O."/>
            <person name="Brettin T."/>
            <person name="Han C."/>
            <person name="Detter J.C."/>
            <person name="Bruce D."/>
            <person name="Goodwin L."/>
            <person name="Ivanova N."/>
            <person name="Mavromatis K."/>
            <person name="Pati A."/>
            <person name="Mikhailova N."/>
            <person name="Chen A."/>
            <person name="Palaniappan K."/>
            <person name="Land M."/>
            <person name="Hauser L."/>
            <person name="Chang Y.-J."/>
            <person name="Jeffries C.D."/>
            <person name="Chain P."/>
            <person name="Rohde M."/>
            <person name="Goeker M."/>
            <person name="Bristow J."/>
            <person name="Eisen J.A."/>
            <person name="Markowitz V."/>
            <person name="Hugenholtz P."/>
            <person name="Kyrpides N.C."/>
            <person name="Klenk H.-P."/>
            <person name="Lapidus A."/>
        </authorList>
    </citation>
    <scope>NUCLEOTIDE SEQUENCE [LARGE SCALE GENOMIC DNA]</scope>
    <source>
        <strain evidence="5">DSM 15894 / CECT 5975 / LMG 20990 / XIL07</strain>
    </source>
</reference>
<keyword evidence="5" id="KW-1185">Reference proteome</keyword>
<evidence type="ECO:0000256" key="1">
    <source>
        <dbReference type="SAM" id="MobiDB-lite"/>
    </source>
</evidence>
<evidence type="ECO:0000259" key="3">
    <source>
        <dbReference type="SMART" id="SM00460"/>
    </source>
</evidence>
<dbReference type="eggNOG" id="COG1305">
    <property type="taxonomic scope" value="Bacteria"/>
</dbReference>
<dbReference type="InterPro" id="IPR021878">
    <property type="entry name" value="TgpA_N"/>
</dbReference>
<dbReference type="InterPro" id="IPR038765">
    <property type="entry name" value="Papain-like_cys_pep_sf"/>
</dbReference>
<feature type="transmembrane region" description="Helical" evidence="2">
    <location>
        <begin position="151"/>
        <end position="170"/>
    </location>
</feature>
<dbReference type="KEGG" id="xce:Xcel_1272"/>
<sequence length="771" mass="80521">MIPARTPATTRLAVATALVVVAVLASMLALRHLVLPPWPAVGVTGVLLVGATLALTRGIIGGHRARVAAAARAGVAVRRPTADDGGTASAWPTLVGTAVALWYLLARFGGLGGATDWFVGPSSFGRLVDQLGLAGEVIRGEVAPVVGTPPMALLCVGGSLAVLLIADALAAGARHPLLASGTVLVLWFPPLVLMYAVPWTSFAVTVVALLLGLTLDGPPGARRALRDAAVGAQVRRAEGRRAVRTTATAAGITVVALVASTAAAGVQGTGGGWTGLFTTPSRTARLADDLDMYRSLSARSGAVVLRYTTSTGNDVGPLRLLTLASFDGRHWDGGRGPDGDEFAPDALLFPAEASSSAEPAHVELTVEAMREQRLPVATEPRTVQADGTWRYVPDRDEVVGDDATQDGDTFTMDVHPRELSPEILRTAAPGAGEVDDAYLAVPRTEHADDIAALARDIVGGALTDYDRAVALQRYLRDPSRFTYEPQVPPSRTGDAVWDFLEQRQGYCVQFATSMMLLARTLGIPARLGVGYLPGDPSDDDPDVREVTGRDSHAWPELFFPGSGWVRFEPTPAVQTGPVPAYANPLTGGPAPVPTMPTEEDFLRQGATGPAVLPSASPTGGAGGAGGGDTTERWLVGAGVLLLLGAGLTALALRRRSARPPADAEEAWSRVVGTLTTTGIALPPATTPRRAPGEAATAWEAHTGSELPWGVRDGISALAQELEVERYAALVDPDDDARTQRLDRLARLTREVTSGLTAARRSAARQKVGARR</sequence>
<dbReference type="Pfam" id="PF01841">
    <property type="entry name" value="Transglut_core"/>
    <property type="match status" value="1"/>
</dbReference>
<dbReference type="SUPFAM" id="SSF54001">
    <property type="entry name" value="Cysteine proteinases"/>
    <property type="match status" value="1"/>
</dbReference>
<evidence type="ECO:0000313" key="4">
    <source>
        <dbReference type="EMBL" id="ACZ30303.1"/>
    </source>
</evidence>
<dbReference type="Proteomes" id="UP000002255">
    <property type="component" value="Chromosome"/>
</dbReference>
<feature type="transmembrane region" description="Helical" evidence="2">
    <location>
        <begin position="36"/>
        <end position="56"/>
    </location>
</feature>
<feature type="domain" description="Transglutaminase-like" evidence="3">
    <location>
        <begin position="499"/>
        <end position="571"/>
    </location>
</feature>
<accession>D1C0B4</accession>
<feature type="transmembrane region" description="Helical" evidence="2">
    <location>
        <begin position="633"/>
        <end position="652"/>
    </location>
</feature>
<protein>
    <submittedName>
        <fullName evidence="4">Transglutaminase domain protein</fullName>
    </submittedName>
</protein>
<feature type="compositionally biased region" description="Basic residues" evidence="1">
    <location>
        <begin position="761"/>
        <end position="771"/>
    </location>
</feature>
<organism evidence="4 5">
    <name type="scientific">Xylanimonas cellulosilytica (strain DSM 15894 / JCM 12276 / CECT 5975 / KCTC 9989 / LMG 20990 / NBRC 107835 / XIL07)</name>
    <dbReference type="NCBI Taxonomy" id="446471"/>
    <lineage>
        <taxon>Bacteria</taxon>
        <taxon>Bacillati</taxon>
        <taxon>Actinomycetota</taxon>
        <taxon>Actinomycetes</taxon>
        <taxon>Micrococcales</taxon>
        <taxon>Promicromonosporaceae</taxon>
        <taxon>Xylanimonas</taxon>
    </lineage>
</organism>
<proteinExistence type="predicted"/>
<dbReference type="InterPro" id="IPR002931">
    <property type="entry name" value="Transglutaminase-like"/>
</dbReference>
<feature type="transmembrane region" description="Helical" evidence="2">
    <location>
        <begin position="202"/>
        <end position="221"/>
    </location>
</feature>
<dbReference type="OrthoDB" id="9804023at2"/>
<keyword evidence="2" id="KW-0472">Membrane</keyword>
<dbReference type="SMART" id="SM00460">
    <property type="entry name" value="TGc"/>
    <property type="match status" value="1"/>
</dbReference>
<feature type="transmembrane region" description="Helical" evidence="2">
    <location>
        <begin position="12"/>
        <end position="30"/>
    </location>
</feature>
<feature type="transmembrane region" description="Helical" evidence="2">
    <location>
        <begin position="242"/>
        <end position="266"/>
    </location>
</feature>
<gene>
    <name evidence="4" type="ordered locus">Xcel_1272</name>
</gene>
<dbReference type="InterPro" id="IPR052901">
    <property type="entry name" value="Bact_TGase-like"/>
</dbReference>
<dbReference type="PANTHER" id="PTHR42736:SF1">
    <property type="entry name" value="PROTEIN-GLUTAMINE GAMMA-GLUTAMYLTRANSFERASE"/>
    <property type="match status" value="1"/>
</dbReference>
<keyword evidence="2" id="KW-0812">Transmembrane</keyword>
<dbReference type="EMBL" id="CP001821">
    <property type="protein sequence ID" value="ACZ30303.1"/>
    <property type="molecule type" value="Genomic_DNA"/>
</dbReference>